<dbReference type="Gene3D" id="1.10.1740.10">
    <property type="match status" value="1"/>
</dbReference>
<dbReference type="InterPro" id="IPR036388">
    <property type="entry name" value="WH-like_DNA-bd_sf"/>
</dbReference>
<dbReference type="NCBIfam" id="TIGR02937">
    <property type="entry name" value="sigma70-ECF"/>
    <property type="match status" value="1"/>
</dbReference>
<comment type="caution">
    <text evidence="7">The sequence shown here is derived from an EMBL/GenBank/DDBJ whole genome shotgun (WGS) entry which is preliminary data.</text>
</comment>
<organism evidence="7 8">
    <name type="scientific">Aquimarina addita</name>
    <dbReference type="NCBI Taxonomy" id="870485"/>
    <lineage>
        <taxon>Bacteria</taxon>
        <taxon>Pseudomonadati</taxon>
        <taxon>Bacteroidota</taxon>
        <taxon>Flavobacteriia</taxon>
        <taxon>Flavobacteriales</taxon>
        <taxon>Flavobacteriaceae</taxon>
        <taxon>Aquimarina</taxon>
    </lineage>
</organism>
<accession>A0ABP6UTW8</accession>
<evidence type="ECO:0000256" key="5">
    <source>
        <dbReference type="ARBA" id="ARBA00023163"/>
    </source>
</evidence>
<dbReference type="SUPFAM" id="SSF88659">
    <property type="entry name" value="Sigma3 and sigma4 domains of RNA polymerase sigma factors"/>
    <property type="match status" value="1"/>
</dbReference>
<dbReference type="EMBL" id="BAABCW010000029">
    <property type="protein sequence ID" value="GAA3522427.1"/>
    <property type="molecule type" value="Genomic_DNA"/>
</dbReference>
<evidence type="ECO:0000256" key="1">
    <source>
        <dbReference type="ARBA" id="ARBA00010641"/>
    </source>
</evidence>
<name>A0ABP6UTW8_9FLAO</name>
<dbReference type="Gene3D" id="1.10.10.10">
    <property type="entry name" value="Winged helix-like DNA-binding domain superfamily/Winged helix DNA-binding domain"/>
    <property type="match status" value="1"/>
</dbReference>
<comment type="similarity">
    <text evidence="1">Belongs to the sigma-70 factor family. ECF subfamily.</text>
</comment>
<reference evidence="8" key="1">
    <citation type="journal article" date="2019" name="Int. J. Syst. Evol. Microbiol.">
        <title>The Global Catalogue of Microorganisms (GCM) 10K type strain sequencing project: providing services to taxonomists for standard genome sequencing and annotation.</title>
        <authorList>
            <consortium name="The Broad Institute Genomics Platform"/>
            <consortium name="The Broad Institute Genome Sequencing Center for Infectious Disease"/>
            <person name="Wu L."/>
            <person name="Ma J."/>
        </authorList>
    </citation>
    <scope>NUCLEOTIDE SEQUENCE [LARGE SCALE GENOMIC DNA]</scope>
    <source>
        <strain evidence="8">JCM 17106</strain>
    </source>
</reference>
<proteinExistence type="inferred from homology"/>
<dbReference type="PANTHER" id="PTHR43133">
    <property type="entry name" value="RNA POLYMERASE ECF-TYPE SIGMA FACTO"/>
    <property type="match status" value="1"/>
</dbReference>
<evidence type="ECO:0000256" key="4">
    <source>
        <dbReference type="ARBA" id="ARBA00023125"/>
    </source>
</evidence>
<dbReference type="InterPro" id="IPR007627">
    <property type="entry name" value="RNA_pol_sigma70_r2"/>
</dbReference>
<dbReference type="InterPro" id="IPR014284">
    <property type="entry name" value="RNA_pol_sigma-70_dom"/>
</dbReference>
<dbReference type="RefSeq" id="WP_344930731.1">
    <property type="nucleotide sequence ID" value="NZ_BAABCW010000029.1"/>
</dbReference>
<gene>
    <name evidence="7" type="ORF">GCM10022393_41270</name>
</gene>
<keyword evidence="4" id="KW-0238">DNA-binding</keyword>
<protein>
    <recommendedName>
        <fullName evidence="6">RNA polymerase sigma-70 region 2 domain-containing protein</fullName>
    </recommendedName>
</protein>
<keyword evidence="5" id="KW-0804">Transcription</keyword>
<dbReference type="PANTHER" id="PTHR43133:SF8">
    <property type="entry name" value="RNA POLYMERASE SIGMA FACTOR HI_1459-RELATED"/>
    <property type="match status" value="1"/>
</dbReference>
<evidence type="ECO:0000259" key="6">
    <source>
        <dbReference type="Pfam" id="PF04542"/>
    </source>
</evidence>
<dbReference type="SUPFAM" id="SSF88946">
    <property type="entry name" value="Sigma2 domain of RNA polymerase sigma factors"/>
    <property type="match status" value="1"/>
</dbReference>
<dbReference type="Pfam" id="PF04542">
    <property type="entry name" value="Sigma70_r2"/>
    <property type="match status" value="1"/>
</dbReference>
<evidence type="ECO:0000256" key="3">
    <source>
        <dbReference type="ARBA" id="ARBA00023082"/>
    </source>
</evidence>
<keyword evidence="8" id="KW-1185">Reference proteome</keyword>
<dbReference type="InterPro" id="IPR013324">
    <property type="entry name" value="RNA_pol_sigma_r3/r4-like"/>
</dbReference>
<evidence type="ECO:0000313" key="8">
    <source>
        <dbReference type="Proteomes" id="UP001500459"/>
    </source>
</evidence>
<keyword evidence="3" id="KW-0731">Sigma factor</keyword>
<dbReference type="Proteomes" id="UP001500459">
    <property type="component" value="Unassembled WGS sequence"/>
</dbReference>
<evidence type="ECO:0000313" key="7">
    <source>
        <dbReference type="EMBL" id="GAA3522427.1"/>
    </source>
</evidence>
<keyword evidence="2" id="KW-0805">Transcription regulation</keyword>
<evidence type="ECO:0000256" key="2">
    <source>
        <dbReference type="ARBA" id="ARBA00023015"/>
    </source>
</evidence>
<sequence length="188" mass="22053">MSRKNEDKILEGIRTGDVVITQAFYEYNLIYVRRYILQNMGNHQDVEDIVQEALVVLYQKLVTGTLEIQASIQTYFYGVCRNLWRSRLRTKEKLIVNDALIVNKENAIDVSMTEKEEREEQEAIFYKHLLRLSTSDRELLTLFFKGKNTKEITGITGYAENYVRKKKFIAKKKLLGMIEKDPAYLLLT</sequence>
<feature type="domain" description="RNA polymerase sigma-70 region 2" evidence="6">
    <location>
        <begin position="25"/>
        <end position="92"/>
    </location>
</feature>
<dbReference type="InterPro" id="IPR039425">
    <property type="entry name" value="RNA_pol_sigma-70-like"/>
</dbReference>
<dbReference type="InterPro" id="IPR013325">
    <property type="entry name" value="RNA_pol_sigma_r2"/>
</dbReference>